<evidence type="ECO:0000313" key="3">
    <source>
        <dbReference type="Proteomes" id="UP001519460"/>
    </source>
</evidence>
<accession>A0ABD0L7P4</accession>
<gene>
    <name evidence="2" type="ORF">BaRGS_00013602</name>
</gene>
<keyword evidence="3" id="KW-1185">Reference proteome</keyword>
<evidence type="ECO:0000256" key="1">
    <source>
        <dbReference type="SAM" id="MobiDB-lite"/>
    </source>
</evidence>
<comment type="caution">
    <text evidence="2">The sequence shown here is derived from an EMBL/GenBank/DDBJ whole genome shotgun (WGS) entry which is preliminary data.</text>
</comment>
<evidence type="ECO:0000313" key="2">
    <source>
        <dbReference type="EMBL" id="KAK7495192.1"/>
    </source>
</evidence>
<organism evidence="2 3">
    <name type="scientific">Batillaria attramentaria</name>
    <dbReference type="NCBI Taxonomy" id="370345"/>
    <lineage>
        <taxon>Eukaryota</taxon>
        <taxon>Metazoa</taxon>
        <taxon>Spiralia</taxon>
        <taxon>Lophotrochozoa</taxon>
        <taxon>Mollusca</taxon>
        <taxon>Gastropoda</taxon>
        <taxon>Caenogastropoda</taxon>
        <taxon>Sorbeoconcha</taxon>
        <taxon>Cerithioidea</taxon>
        <taxon>Batillariidae</taxon>
        <taxon>Batillaria</taxon>
    </lineage>
</organism>
<feature type="region of interest" description="Disordered" evidence="1">
    <location>
        <begin position="70"/>
        <end position="90"/>
    </location>
</feature>
<dbReference type="Proteomes" id="UP001519460">
    <property type="component" value="Unassembled WGS sequence"/>
</dbReference>
<proteinExistence type="predicted"/>
<protein>
    <submittedName>
        <fullName evidence="2">Uncharacterized protein</fullName>
    </submittedName>
</protein>
<dbReference type="EMBL" id="JACVVK020000077">
    <property type="protein sequence ID" value="KAK7495192.1"/>
    <property type="molecule type" value="Genomic_DNA"/>
</dbReference>
<sequence length="90" mass="10709">MFEHLIRQRAEKNRAKRLRQLLDESPLKITICREAGRTVHEYTKVRVIQVQYIPLNEEPPTHAVQASYIRWTDERSPTPEPAAEEEELWD</sequence>
<reference evidence="2 3" key="1">
    <citation type="journal article" date="2023" name="Sci. Data">
        <title>Genome assembly of the Korean intertidal mud-creeper Batillaria attramentaria.</title>
        <authorList>
            <person name="Patra A.K."/>
            <person name="Ho P.T."/>
            <person name="Jun S."/>
            <person name="Lee S.J."/>
            <person name="Kim Y."/>
            <person name="Won Y.J."/>
        </authorList>
    </citation>
    <scope>NUCLEOTIDE SEQUENCE [LARGE SCALE GENOMIC DNA]</scope>
    <source>
        <strain evidence="2">Wonlab-2016</strain>
    </source>
</reference>
<name>A0ABD0L7P4_9CAEN</name>
<dbReference type="AlphaFoldDB" id="A0ABD0L7P4"/>